<name>A0A8H7DZ72_9EURO</name>
<protein>
    <recommendedName>
        <fullName evidence="3">CBS domain-containing protein</fullName>
    </recommendedName>
</protein>
<evidence type="ECO:0000313" key="1">
    <source>
        <dbReference type="EMBL" id="KAF7502168.1"/>
    </source>
</evidence>
<dbReference type="PANTHER" id="PTHR42115:SF1">
    <property type="entry name" value="BETA-SYNTHASE (BETA-THIONASE), PUTATIVE (AFU_ORTHOLOGUE AFUA_3G08420)-RELATED"/>
    <property type="match status" value="1"/>
</dbReference>
<dbReference type="AlphaFoldDB" id="A0A8H7DZ72"/>
<dbReference type="SUPFAM" id="SSF54631">
    <property type="entry name" value="CBS-domain pair"/>
    <property type="match status" value="1"/>
</dbReference>
<dbReference type="OrthoDB" id="2536440at2759"/>
<gene>
    <name evidence="1" type="ORF">GJ744_006868</name>
</gene>
<reference evidence="1" key="1">
    <citation type="submission" date="2020-02" db="EMBL/GenBank/DDBJ databases">
        <authorList>
            <person name="Palmer J.M."/>
        </authorList>
    </citation>
    <scope>NUCLEOTIDE SEQUENCE</scope>
    <source>
        <strain evidence="1">EPUS1.4</strain>
        <tissue evidence="1">Thallus</tissue>
    </source>
</reference>
<comment type="caution">
    <text evidence="1">The sequence shown here is derived from an EMBL/GenBank/DDBJ whole genome shotgun (WGS) entry which is preliminary data.</text>
</comment>
<dbReference type="PANTHER" id="PTHR42115">
    <property type="entry name" value="BETA-SYNTHASE (BETA-THIONASE), PUTATIVE (AFU_ORTHOLOGUE AFUA_3G08420)-RELATED"/>
    <property type="match status" value="1"/>
</dbReference>
<dbReference type="EMBL" id="JAACFV010000310">
    <property type="protein sequence ID" value="KAF7502168.1"/>
    <property type="molecule type" value="Genomic_DNA"/>
</dbReference>
<keyword evidence="2" id="KW-1185">Reference proteome</keyword>
<dbReference type="Gene3D" id="3.10.580.10">
    <property type="entry name" value="CBS-domain"/>
    <property type="match status" value="1"/>
</dbReference>
<evidence type="ECO:0008006" key="3">
    <source>
        <dbReference type="Google" id="ProtNLM"/>
    </source>
</evidence>
<proteinExistence type="predicted"/>
<dbReference type="InterPro" id="IPR046342">
    <property type="entry name" value="CBS_dom_sf"/>
</dbReference>
<organism evidence="1 2">
    <name type="scientific">Endocarpon pusillum</name>
    <dbReference type="NCBI Taxonomy" id="364733"/>
    <lineage>
        <taxon>Eukaryota</taxon>
        <taxon>Fungi</taxon>
        <taxon>Dikarya</taxon>
        <taxon>Ascomycota</taxon>
        <taxon>Pezizomycotina</taxon>
        <taxon>Eurotiomycetes</taxon>
        <taxon>Chaetothyriomycetidae</taxon>
        <taxon>Verrucariales</taxon>
        <taxon>Verrucariaceae</taxon>
        <taxon>Endocarpon</taxon>
    </lineage>
</organism>
<dbReference type="Proteomes" id="UP000606974">
    <property type="component" value="Unassembled WGS sequence"/>
</dbReference>
<accession>A0A8H7DZ72</accession>
<evidence type="ECO:0000313" key="2">
    <source>
        <dbReference type="Proteomes" id="UP000606974"/>
    </source>
</evidence>
<sequence length="162" mass="17894">MNPPSTSNGVSAPAVLNWGHKYRGATVADLELPPALSTSPHASISSALLSAYERDYTHLTVVSEENRALLGYLSIPRLKEMLKQRIITEDDPVEKAMMKFRRKGKKYTVITTETELEELEAFFNGGPDGKSPQDFAVVTDAGLRKETTGMIEIFRISSMKCS</sequence>